<dbReference type="Gene3D" id="3.90.550.10">
    <property type="entry name" value="Spore Coat Polysaccharide Biosynthesis Protein SpsA, Chain A"/>
    <property type="match status" value="1"/>
</dbReference>
<dbReference type="KEGG" id="tsu:Tresu_0212"/>
<dbReference type="RefSeq" id="WP_013700486.1">
    <property type="nucleotide sequence ID" value="NC_015385.1"/>
</dbReference>
<dbReference type="Proteomes" id="UP000006852">
    <property type="component" value="Chromosome"/>
</dbReference>
<dbReference type="PANTHER" id="PTHR22916">
    <property type="entry name" value="GLYCOSYLTRANSFERASE"/>
    <property type="match status" value="1"/>
</dbReference>
<dbReference type="CDD" id="cd00761">
    <property type="entry name" value="Glyco_tranf_GTA_type"/>
    <property type="match status" value="1"/>
</dbReference>
<dbReference type="OrthoDB" id="359254at2"/>
<reference evidence="4 5" key="1">
    <citation type="journal article" date="2011" name="Stand. Genomic Sci.">
        <title>Complete genome sequence of Treponema succinifaciens type strain (6091).</title>
        <authorList>
            <person name="Han C."/>
            <person name="Gronow S."/>
            <person name="Teshima H."/>
            <person name="Lapidus A."/>
            <person name="Nolan M."/>
            <person name="Lucas S."/>
            <person name="Hammon N."/>
            <person name="Deshpande S."/>
            <person name="Cheng J.F."/>
            <person name="Zeytun A."/>
            <person name="Tapia R."/>
            <person name="Goodwin L."/>
            <person name="Pitluck S."/>
            <person name="Liolios K."/>
            <person name="Pagani I."/>
            <person name="Ivanova N."/>
            <person name="Mavromatis K."/>
            <person name="Mikhailova N."/>
            <person name="Huntemann M."/>
            <person name="Pati A."/>
            <person name="Chen A."/>
            <person name="Palaniappan K."/>
            <person name="Land M."/>
            <person name="Hauser L."/>
            <person name="Brambilla E.M."/>
            <person name="Rohde M."/>
            <person name="Goker M."/>
            <person name="Woyke T."/>
            <person name="Bristow J."/>
            <person name="Eisen J.A."/>
            <person name="Markowitz V."/>
            <person name="Hugenholtz P."/>
            <person name="Kyrpides N.C."/>
            <person name="Klenk H.P."/>
            <person name="Detter J.C."/>
        </authorList>
    </citation>
    <scope>NUCLEOTIDE SEQUENCE [LARGE SCALE GENOMIC DNA]</scope>
    <source>
        <strain evidence="5">ATCC 33096 / DSM 2489 / 6091</strain>
    </source>
</reference>
<feature type="domain" description="Glycosyltransferase 2-like" evidence="3">
    <location>
        <begin position="7"/>
        <end position="149"/>
    </location>
</feature>
<proteinExistence type="predicted"/>
<dbReference type="AlphaFoldDB" id="F2NWX6"/>
<dbReference type="InterPro" id="IPR029044">
    <property type="entry name" value="Nucleotide-diphossugar_trans"/>
</dbReference>
<dbReference type="eggNOG" id="COG1216">
    <property type="taxonomic scope" value="Bacteria"/>
</dbReference>
<gene>
    <name evidence="4" type="ordered locus">Tresu_0212</name>
</gene>
<organism evidence="4 5">
    <name type="scientific">Treponema succinifaciens (strain ATCC 33096 / DSM 2489 / 6091)</name>
    <dbReference type="NCBI Taxonomy" id="869209"/>
    <lineage>
        <taxon>Bacteria</taxon>
        <taxon>Pseudomonadati</taxon>
        <taxon>Spirochaetota</taxon>
        <taxon>Spirochaetia</taxon>
        <taxon>Spirochaetales</taxon>
        <taxon>Treponemataceae</taxon>
        <taxon>Treponema</taxon>
    </lineage>
</organism>
<reference evidence="5" key="2">
    <citation type="submission" date="2011-04" db="EMBL/GenBank/DDBJ databases">
        <title>The complete genome of chromosome of Treponema succinifaciens DSM 2489.</title>
        <authorList>
            <person name="Lucas S."/>
            <person name="Copeland A."/>
            <person name="Lapidus A."/>
            <person name="Bruce D."/>
            <person name="Goodwin L."/>
            <person name="Pitluck S."/>
            <person name="Peters L."/>
            <person name="Kyrpides N."/>
            <person name="Mavromatis K."/>
            <person name="Ivanova N."/>
            <person name="Ovchinnikova G."/>
            <person name="Teshima H."/>
            <person name="Detter J.C."/>
            <person name="Tapia R."/>
            <person name="Han C."/>
            <person name="Land M."/>
            <person name="Hauser L."/>
            <person name="Markowitz V."/>
            <person name="Cheng J.-F."/>
            <person name="Hugenholtz P."/>
            <person name="Woyke T."/>
            <person name="Wu D."/>
            <person name="Gronow S."/>
            <person name="Wellnitz S."/>
            <person name="Brambilla E."/>
            <person name="Klenk H.-P."/>
            <person name="Eisen J.A."/>
        </authorList>
    </citation>
    <scope>NUCLEOTIDE SEQUENCE [LARGE SCALE GENOMIC DNA]</scope>
    <source>
        <strain evidence="5">ATCC 33096 / DSM 2489 / 6091</strain>
    </source>
</reference>
<dbReference type="HOGENOM" id="CLU_844509_0_0_12"/>
<keyword evidence="2 4" id="KW-0808">Transferase</keyword>
<dbReference type="STRING" id="869209.Tresu_0212"/>
<evidence type="ECO:0000256" key="1">
    <source>
        <dbReference type="ARBA" id="ARBA00022676"/>
    </source>
</evidence>
<name>F2NWX6_TRES6</name>
<evidence type="ECO:0000313" key="4">
    <source>
        <dbReference type="EMBL" id="AEB13175.1"/>
    </source>
</evidence>
<dbReference type="SUPFAM" id="SSF53448">
    <property type="entry name" value="Nucleotide-diphospho-sugar transferases"/>
    <property type="match status" value="1"/>
</dbReference>
<dbReference type="InterPro" id="IPR001173">
    <property type="entry name" value="Glyco_trans_2-like"/>
</dbReference>
<sequence>MKKPKVSVCIPVYGTEKVLRKCLDSVAMQDFAEKEIVVVSDASCGVNEKGEDAKKIVKKFAKETKVPVVFKEHLNNLGILETRRDLLSFSSGDFIFYIDSDDYLEGSNAISFLYNEAQRTNADIVNSTAIAVTENPEKNSAQQEHLQKKIGKITLGELSGSQISEDCFVNCKHCGFLWGKLIKRSLMEKAFSFIPFTECTMAEDLCLYFFLSVFAKKYFGVQERFYRYSVDSGISSAQSITDIGRWRRVCSAASAFVPVVQFIQSPEGACLSSSLVESMKAACNNFVANNLKQLEQRVVPELKEQAYSLLCEYWGEDYVKTIERAIEVQK</sequence>
<dbReference type="EMBL" id="CP002631">
    <property type="protein sequence ID" value="AEB13175.1"/>
    <property type="molecule type" value="Genomic_DNA"/>
</dbReference>
<dbReference type="Pfam" id="PF00535">
    <property type="entry name" value="Glycos_transf_2"/>
    <property type="match status" value="1"/>
</dbReference>
<evidence type="ECO:0000313" key="5">
    <source>
        <dbReference type="Proteomes" id="UP000006852"/>
    </source>
</evidence>
<evidence type="ECO:0000259" key="3">
    <source>
        <dbReference type="Pfam" id="PF00535"/>
    </source>
</evidence>
<dbReference type="GeneID" id="302997453"/>
<dbReference type="PANTHER" id="PTHR22916:SF51">
    <property type="entry name" value="GLYCOSYLTRANSFERASE EPSH-RELATED"/>
    <property type="match status" value="1"/>
</dbReference>
<evidence type="ECO:0000256" key="2">
    <source>
        <dbReference type="ARBA" id="ARBA00022679"/>
    </source>
</evidence>
<keyword evidence="5" id="KW-1185">Reference proteome</keyword>
<dbReference type="GO" id="GO:0016758">
    <property type="term" value="F:hexosyltransferase activity"/>
    <property type="evidence" value="ECO:0007669"/>
    <property type="project" value="UniProtKB-ARBA"/>
</dbReference>
<protein>
    <submittedName>
        <fullName evidence="4">Glycosyl transferase family 2</fullName>
    </submittedName>
</protein>
<keyword evidence="1" id="KW-0328">Glycosyltransferase</keyword>
<accession>F2NWX6</accession>